<proteinExistence type="predicted"/>
<evidence type="ECO:0000313" key="3">
    <source>
        <dbReference type="Proteomes" id="UP000479000"/>
    </source>
</evidence>
<reference evidence="2 3" key="1">
    <citation type="submission" date="2020-02" db="EMBL/GenBank/DDBJ databases">
        <authorList>
            <person name="Ferguson B K."/>
        </authorList>
    </citation>
    <scope>NUCLEOTIDE SEQUENCE [LARGE SCALE GENOMIC DNA]</scope>
</reference>
<gene>
    <name evidence="2" type="ORF">NTEN_LOCUS19143</name>
</gene>
<feature type="region of interest" description="Disordered" evidence="1">
    <location>
        <begin position="116"/>
        <end position="154"/>
    </location>
</feature>
<dbReference type="EMBL" id="CADCXU010028207">
    <property type="protein sequence ID" value="CAB0014732.1"/>
    <property type="molecule type" value="Genomic_DNA"/>
</dbReference>
<keyword evidence="3" id="KW-1185">Reference proteome</keyword>
<sequence>MVSLRNERIEIARFEDNFVFGLPTCSGVLARSVFKTDFPSTKRVPCLNDNNFSRRDFDGFLETFSVRTAIPESRTFAGLRTQLEPKTLTVLKKALERKQKRDARIGERCVTSARDVAGPRRTKEAATGAEEEVGLCGSGRAAAPGNNGRPRFARRTPTLRRPTTFTEHACPLHLLFWGETIFNPEFSLLTEHSPNTIFNGYVDMPPEGCTMFPTNIRKTTHFPSKDHLGNARTNEIAIIVFVVMDLKELELLSVIKIFHLTCIYLTSSLSAWVVLLNSKHFYVLHSIIRGGFYTYPDGLTNEQALIRSRANLKVFKISKYGPWFFVIGTLGSVLKEPLPYDFEEWYKEYAGWIPFVVNSWPRLQYYFFILNIK</sequence>
<organism evidence="2 3">
    <name type="scientific">Nesidiocoris tenuis</name>
    <dbReference type="NCBI Taxonomy" id="355587"/>
    <lineage>
        <taxon>Eukaryota</taxon>
        <taxon>Metazoa</taxon>
        <taxon>Ecdysozoa</taxon>
        <taxon>Arthropoda</taxon>
        <taxon>Hexapoda</taxon>
        <taxon>Insecta</taxon>
        <taxon>Pterygota</taxon>
        <taxon>Neoptera</taxon>
        <taxon>Paraneoptera</taxon>
        <taxon>Hemiptera</taxon>
        <taxon>Heteroptera</taxon>
        <taxon>Panheteroptera</taxon>
        <taxon>Cimicomorpha</taxon>
        <taxon>Miridae</taxon>
        <taxon>Dicyphina</taxon>
        <taxon>Nesidiocoris</taxon>
    </lineage>
</organism>
<protein>
    <submittedName>
        <fullName evidence="2">Uncharacterized protein</fullName>
    </submittedName>
</protein>
<evidence type="ECO:0000313" key="2">
    <source>
        <dbReference type="EMBL" id="CAB0014732.1"/>
    </source>
</evidence>
<evidence type="ECO:0000256" key="1">
    <source>
        <dbReference type="SAM" id="MobiDB-lite"/>
    </source>
</evidence>
<accession>A0A6H5HC35</accession>
<dbReference type="Proteomes" id="UP000479000">
    <property type="component" value="Unassembled WGS sequence"/>
</dbReference>
<dbReference type="AlphaFoldDB" id="A0A6H5HC35"/>
<name>A0A6H5HC35_9HEMI</name>